<sequence length="105" mass="11866">MQLSIEGDRADNEILTKLHKNLEYIMDTAIHLMIVYHMVGAHTKVKVYGMKGKLTSLKKNEAIKDLLMFNKNIGLNRICYGILVAFCGASVCSSWFAQMIGEQAW</sequence>
<dbReference type="Proteomes" id="UP000765509">
    <property type="component" value="Unassembled WGS sequence"/>
</dbReference>
<dbReference type="OrthoDB" id="3162621at2759"/>
<dbReference type="AlphaFoldDB" id="A0A9Q3BSE2"/>
<evidence type="ECO:0000313" key="3">
    <source>
        <dbReference type="Proteomes" id="UP000765509"/>
    </source>
</evidence>
<evidence type="ECO:0000313" key="2">
    <source>
        <dbReference type="EMBL" id="MBW0470614.1"/>
    </source>
</evidence>
<proteinExistence type="predicted"/>
<keyword evidence="1" id="KW-0472">Membrane</keyword>
<dbReference type="EMBL" id="AVOT02002503">
    <property type="protein sequence ID" value="MBW0470614.1"/>
    <property type="molecule type" value="Genomic_DNA"/>
</dbReference>
<organism evidence="2 3">
    <name type="scientific">Austropuccinia psidii MF-1</name>
    <dbReference type="NCBI Taxonomy" id="1389203"/>
    <lineage>
        <taxon>Eukaryota</taxon>
        <taxon>Fungi</taxon>
        <taxon>Dikarya</taxon>
        <taxon>Basidiomycota</taxon>
        <taxon>Pucciniomycotina</taxon>
        <taxon>Pucciniomycetes</taxon>
        <taxon>Pucciniales</taxon>
        <taxon>Sphaerophragmiaceae</taxon>
        <taxon>Austropuccinia</taxon>
    </lineage>
</organism>
<keyword evidence="3" id="KW-1185">Reference proteome</keyword>
<reference evidence="2" key="1">
    <citation type="submission" date="2021-03" db="EMBL/GenBank/DDBJ databases">
        <title>Draft genome sequence of rust myrtle Austropuccinia psidii MF-1, a brazilian biotype.</title>
        <authorList>
            <person name="Quecine M.C."/>
            <person name="Pachon D.M.R."/>
            <person name="Bonatelli M.L."/>
            <person name="Correr F.H."/>
            <person name="Franceschini L.M."/>
            <person name="Leite T.F."/>
            <person name="Margarido G.R.A."/>
            <person name="Almeida C.A."/>
            <person name="Ferrarezi J.A."/>
            <person name="Labate C.A."/>
        </authorList>
    </citation>
    <scope>NUCLEOTIDE SEQUENCE</scope>
    <source>
        <strain evidence="2">MF-1</strain>
    </source>
</reference>
<name>A0A9Q3BSE2_9BASI</name>
<feature type="transmembrane region" description="Helical" evidence="1">
    <location>
        <begin position="78"/>
        <end position="97"/>
    </location>
</feature>
<keyword evidence="1" id="KW-1133">Transmembrane helix</keyword>
<accession>A0A9Q3BSE2</accession>
<keyword evidence="1" id="KW-0812">Transmembrane</keyword>
<gene>
    <name evidence="2" type="ORF">O181_010329</name>
</gene>
<evidence type="ECO:0000256" key="1">
    <source>
        <dbReference type="SAM" id="Phobius"/>
    </source>
</evidence>
<comment type="caution">
    <text evidence="2">The sequence shown here is derived from an EMBL/GenBank/DDBJ whole genome shotgun (WGS) entry which is preliminary data.</text>
</comment>
<protein>
    <submittedName>
        <fullName evidence="2">Uncharacterized protein</fullName>
    </submittedName>
</protein>